<evidence type="ECO:0000256" key="2">
    <source>
        <dbReference type="SAM" id="Phobius"/>
    </source>
</evidence>
<dbReference type="EMBL" id="BNCQ01000013">
    <property type="protein sequence ID" value="GIM02961.1"/>
    <property type="molecule type" value="Genomic_DNA"/>
</dbReference>
<dbReference type="InterPro" id="IPR008752">
    <property type="entry name" value="Peptidase_M11"/>
</dbReference>
<dbReference type="Pfam" id="PF05548">
    <property type="entry name" value="Peptidase_M11"/>
    <property type="match status" value="1"/>
</dbReference>
<feature type="region of interest" description="Disordered" evidence="1">
    <location>
        <begin position="508"/>
        <end position="705"/>
    </location>
</feature>
<sequence>MRQFVNNGSGQRRQRLLSHLAETRIGAQYCRRRLAPAAAVLFLSMLYALVLQLSGVYAAAPPPRISNAKSSPPPVLTTISNTSSVITIKGNLQYRTTRPMGTWIIMASLNTNTNTNSKYILPSQPIDALSGLPIPPGRIISLTCFLSNNPTGESYNNSCSSIADARITQAAAPIQSTGLTLRLLVMVLNMTPSAACSVSLQGGNVTAVRNAFLAPNGYVDFFSNCSYGQMLIGRQALTVVSVSVPCSAAVMGCNADVIADVAKQALPDGIQSSSFQRFVYVLPKNMAITCGWVGLADVPGTQAWYTLEGDGIFSKGTVMQELLHTFGLYHGWRDGSEYEDFSSAMGSGNSCPSAPELWRLGWATPLAQLNSTTFPNAMYQTYTLLATYLGPKGVMIKIQPDWLMSTYYKKNLYLALRVRRAGDRDLLDEFNEKISIHEVNKSIDNSFLAVGDPIVTIRSVIGPFSSVTLFNYNLHILTGPLINGSTAMTITLCRFTIGPNECIDPQESMTPLPYVSQPVPAGESNGGNKSPPAPRTSMPLPQPYKQPPSPPMPPPPLPQSPSAPLLYSPPPSSPPSPPPTPPPPSPPSPSPPLFPLPPPPPPPSPPPPLFPPTSPSPLPPSPQPTPPPPPPPSPLPPRPLLPLPPPSPLPPSPPVPPTSPPPPSPRPPPLLASPPRLSIPPPPSPRPPIPSPQSSPLPPYTVSGITNPSGCSDPFVYNYRRIVYYNPNEGGRAYTLYDIFPKGCLNNWVTAKSICEMDDLELAPQGEVESLATVRHLCVPRRYTCWMDGSPYQPSMCYLASQEGNVLLQPCEQTLRFVCREKATADYFSTVGTVSPPSPPPVITEGVLTLIKDGYEYRMYDTHALLMETYSGASSFCRNLGTGWDLVPHWDSSAYAAVMQLCADMHFTCWFKKQDPNSSTCPLMSADGSLQIQGCQQYVRFVCTKAL</sequence>
<keyword evidence="2" id="KW-1133">Transmembrane helix</keyword>
<evidence type="ECO:0000313" key="5">
    <source>
        <dbReference type="Proteomes" id="UP000722791"/>
    </source>
</evidence>
<dbReference type="Proteomes" id="UP000722791">
    <property type="component" value="Unassembled WGS sequence"/>
</dbReference>
<feature type="domain" description="Peptidase M11 gametolysin" evidence="3">
    <location>
        <begin position="182"/>
        <end position="447"/>
    </location>
</feature>
<keyword evidence="2" id="KW-0812">Transmembrane</keyword>
<evidence type="ECO:0000256" key="1">
    <source>
        <dbReference type="SAM" id="MobiDB-lite"/>
    </source>
</evidence>
<evidence type="ECO:0000313" key="4">
    <source>
        <dbReference type="EMBL" id="GIM02961.1"/>
    </source>
</evidence>
<dbReference type="PANTHER" id="PTHR24216:SF65">
    <property type="entry name" value="PAXILLIN-LIKE PROTEIN 1"/>
    <property type="match status" value="1"/>
</dbReference>
<proteinExistence type="predicted"/>
<dbReference type="PANTHER" id="PTHR24216">
    <property type="entry name" value="PAXILLIN-RELATED"/>
    <property type="match status" value="1"/>
</dbReference>
<gene>
    <name evidence="4" type="ORF">Vretimale_7750</name>
</gene>
<name>A0A8J4LNI9_9CHLO</name>
<reference evidence="4" key="1">
    <citation type="journal article" date="2021" name="Proc. Natl. Acad. Sci. U.S.A.">
        <title>Three genomes in the algal genus Volvox reveal the fate of a haploid sex-determining region after a transition to homothallism.</title>
        <authorList>
            <person name="Yamamoto K."/>
            <person name="Hamaji T."/>
            <person name="Kawai-Toyooka H."/>
            <person name="Matsuzaki R."/>
            <person name="Takahashi F."/>
            <person name="Nishimura Y."/>
            <person name="Kawachi M."/>
            <person name="Noguchi H."/>
            <person name="Minakuchi Y."/>
            <person name="Umen J.G."/>
            <person name="Toyoda A."/>
            <person name="Nozaki H."/>
        </authorList>
    </citation>
    <scope>NUCLEOTIDE SEQUENCE</scope>
    <source>
        <strain evidence="4">NIES-3785</strain>
    </source>
</reference>
<comment type="caution">
    <text evidence="4">The sequence shown here is derived from an EMBL/GenBank/DDBJ whole genome shotgun (WGS) entry which is preliminary data.</text>
</comment>
<evidence type="ECO:0000259" key="3">
    <source>
        <dbReference type="Pfam" id="PF05548"/>
    </source>
</evidence>
<protein>
    <recommendedName>
        <fullName evidence="3">Peptidase M11 gametolysin domain-containing protein</fullName>
    </recommendedName>
</protein>
<feature type="compositionally biased region" description="Pro residues" evidence="1">
    <location>
        <begin position="540"/>
        <end position="699"/>
    </location>
</feature>
<feature type="transmembrane region" description="Helical" evidence="2">
    <location>
        <begin position="34"/>
        <end position="60"/>
    </location>
</feature>
<keyword evidence="2" id="KW-0472">Membrane</keyword>
<accession>A0A8J4LNI9</accession>
<organism evidence="4 5">
    <name type="scientific">Volvox reticuliferus</name>
    <dbReference type="NCBI Taxonomy" id="1737510"/>
    <lineage>
        <taxon>Eukaryota</taxon>
        <taxon>Viridiplantae</taxon>
        <taxon>Chlorophyta</taxon>
        <taxon>core chlorophytes</taxon>
        <taxon>Chlorophyceae</taxon>
        <taxon>CS clade</taxon>
        <taxon>Chlamydomonadales</taxon>
        <taxon>Volvocaceae</taxon>
        <taxon>Volvox</taxon>
    </lineage>
</organism>
<dbReference type="AlphaFoldDB" id="A0A8J4LNI9"/>